<feature type="binding site" evidence="12">
    <location>
        <position position="223"/>
    </location>
    <ligand>
        <name>Mg(2+)</name>
        <dbReference type="ChEBI" id="CHEBI:18420"/>
        <label>1</label>
    </ligand>
</feature>
<name>A0A920CV00_9BACL</name>
<dbReference type="InterPro" id="IPR011320">
    <property type="entry name" value="RNase_H1_N"/>
</dbReference>
<dbReference type="InterPro" id="IPR012337">
    <property type="entry name" value="RNaseH-like_sf"/>
</dbReference>
<dbReference type="Gene3D" id="3.40.970.10">
    <property type="entry name" value="Ribonuclease H1, N-terminal domain"/>
    <property type="match status" value="1"/>
</dbReference>
<evidence type="ECO:0000256" key="4">
    <source>
        <dbReference type="ARBA" id="ARBA00012180"/>
    </source>
</evidence>
<keyword evidence="12" id="KW-0464">Manganese</keyword>
<dbReference type="SUPFAM" id="SSF55658">
    <property type="entry name" value="L9 N-domain-like"/>
    <property type="match status" value="1"/>
</dbReference>
<keyword evidence="15" id="KW-1185">Reference proteome</keyword>
<dbReference type="Gene3D" id="3.30.420.10">
    <property type="entry name" value="Ribonuclease H-like superfamily/Ribonuclease H"/>
    <property type="match status" value="1"/>
</dbReference>
<dbReference type="RefSeq" id="WP_213517049.1">
    <property type="nucleotide sequence ID" value="NZ_BOSE01000006.1"/>
</dbReference>
<organism evidence="14 15">
    <name type="scientific">Paenibacillus montaniterrae</name>
    <dbReference type="NCBI Taxonomy" id="429341"/>
    <lineage>
        <taxon>Bacteria</taxon>
        <taxon>Bacillati</taxon>
        <taxon>Bacillota</taxon>
        <taxon>Bacilli</taxon>
        <taxon>Bacillales</taxon>
        <taxon>Paenibacillaceae</taxon>
        <taxon>Paenibacillus</taxon>
    </lineage>
</organism>
<dbReference type="GO" id="GO:0003676">
    <property type="term" value="F:nucleic acid binding"/>
    <property type="evidence" value="ECO:0007669"/>
    <property type="project" value="UniProtKB-UniRule"/>
</dbReference>
<evidence type="ECO:0000256" key="6">
    <source>
        <dbReference type="ARBA" id="ARBA00022722"/>
    </source>
</evidence>
<keyword evidence="10 11" id="KW-0460">Magnesium</keyword>
<evidence type="ECO:0000256" key="8">
    <source>
        <dbReference type="ARBA" id="ARBA00022759"/>
    </source>
</evidence>
<keyword evidence="7 11" id="KW-0479">Metal-binding</keyword>
<comment type="cofactor">
    <cofactor evidence="12">
        <name>Mn(2+)</name>
        <dbReference type="ChEBI" id="CHEBI:29035"/>
    </cofactor>
    <cofactor evidence="12">
        <name>Mg(2+)</name>
        <dbReference type="ChEBI" id="CHEBI:18420"/>
    </cofactor>
    <text evidence="12">Binds 2 metal ions per subunit. Manganese or magnesium.</text>
</comment>
<evidence type="ECO:0000256" key="5">
    <source>
        <dbReference type="ARBA" id="ARBA00017721"/>
    </source>
</evidence>
<dbReference type="NCBIfam" id="NF046109">
    <property type="entry name" value="RNaseH_Halikb"/>
    <property type="match status" value="1"/>
</dbReference>
<dbReference type="AlphaFoldDB" id="A0A920CV00"/>
<keyword evidence="9 11" id="KW-0378">Hydrolase</keyword>
<evidence type="ECO:0000256" key="9">
    <source>
        <dbReference type="ARBA" id="ARBA00022801"/>
    </source>
</evidence>
<dbReference type="InterPro" id="IPR036397">
    <property type="entry name" value="RNaseH_sf"/>
</dbReference>
<comment type="caution">
    <text evidence="14">The sequence shown here is derived from an EMBL/GenBank/DDBJ whole genome shotgun (WGS) entry which is preliminary data.</text>
</comment>
<dbReference type="SUPFAM" id="SSF53098">
    <property type="entry name" value="Ribonuclease H-like"/>
    <property type="match status" value="1"/>
</dbReference>
<feature type="binding site" evidence="12">
    <location>
        <position position="140"/>
    </location>
    <ligand>
        <name>Mg(2+)</name>
        <dbReference type="ChEBI" id="CHEBI:18420"/>
        <label>2</label>
    </ligand>
</feature>
<dbReference type="InterPro" id="IPR017290">
    <property type="entry name" value="RNase_H_bac"/>
</dbReference>
<dbReference type="FunFam" id="3.40.970.10:FF:000002">
    <property type="entry name" value="Ribonuclease H"/>
    <property type="match status" value="1"/>
</dbReference>
<evidence type="ECO:0000256" key="1">
    <source>
        <dbReference type="ARBA" id="ARBA00001946"/>
    </source>
</evidence>
<comment type="cofactor">
    <cofactor evidence="1">
        <name>Mg(2+)</name>
        <dbReference type="ChEBI" id="CHEBI:18420"/>
    </cofactor>
</comment>
<evidence type="ECO:0000256" key="7">
    <source>
        <dbReference type="ARBA" id="ARBA00022723"/>
    </source>
</evidence>
<evidence type="ECO:0000313" key="14">
    <source>
        <dbReference type="EMBL" id="GIP17572.1"/>
    </source>
</evidence>
<evidence type="ECO:0000256" key="2">
    <source>
        <dbReference type="ARBA" id="ARBA00004065"/>
    </source>
</evidence>
<evidence type="ECO:0000259" key="13">
    <source>
        <dbReference type="PROSITE" id="PS50879"/>
    </source>
</evidence>
<dbReference type="Proteomes" id="UP000683139">
    <property type="component" value="Unassembled WGS sequence"/>
</dbReference>
<dbReference type="InterPro" id="IPR037056">
    <property type="entry name" value="RNase_H1_N_sf"/>
</dbReference>
<keyword evidence="11" id="KW-0963">Cytoplasm</keyword>
<dbReference type="InterPro" id="IPR002156">
    <property type="entry name" value="RNaseH_domain"/>
</dbReference>
<dbReference type="PIRSF" id="PIRSF037839">
    <property type="entry name" value="Ribonuclease_H"/>
    <property type="match status" value="1"/>
</dbReference>
<feature type="binding site" evidence="12">
    <location>
        <position position="102"/>
    </location>
    <ligand>
        <name>Mg(2+)</name>
        <dbReference type="ChEBI" id="CHEBI:18420"/>
        <label>1</label>
    </ligand>
</feature>
<evidence type="ECO:0000256" key="12">
    <source>
        <dbReference type="PIRSR" id="PIRSR037839-1"/>
    </source>
</evidence>
<keyword evidence="8 11" id="KW-0255">Endonuclease</keyword>
<protein>
    <recommendedName>
        <fullName evidence="5 11">Ribonuclease H</fullName>
        <ecNumber evidence="4 11">3.1.26.4</ecNumber>
    </recommendedName>
</protein>
<feature type="binding site" evidence="12">
    <location>
        <position position="163"/>
    </location>
    <ligand>
        <name>Mg(2+)</name>
        <dbReference type="ChEBI" id="CHEBI:18420"/>
        <label>2</label>
    </ligand>
</feature>
<dbReference type="PROSITE" id="PS50879">
    <property type="entry name" value="RNASE_H_1"/>
    <property type="match status" value="1"/>
</dbReference>
<comment type="function">
    <text evidence="2 11">Endonuclease that specifically degrades the RNA of RNA-DNA hybrids.</text>
</comment>
<dbReference type="EC" id="3.1.26.4" evidence="4 11"/>
<dbReference type="GO" id="GO:0005737">
    <property type="term" value="C:cytoplasm"/>
    <property type="evidence" value="ECO:0007669"/>
    <property type="project" value="UniProtKB-SubCell"/>
</dbReference>
<dbReference type="GO" id="GO:0046872">
    <property type="term" value="F:metal ion binding"/>
    <property type="evidence" value="ECO:0007669"/>
    <property type="project" value="UniProtKB-KW"/>
</dbReference>
<comment type="subcellular location">
    <subcellularLocation>
        <location evidence="11">Cytoplasm</location>
    </subcellularLocation>
</comment>
<evidence type="ECO:0000256" key="3">
    <source>
        <dbReference type="ARBA" id="ARBA00005300"/>
    </source>
</evidence>
<dbReference type="GO" id="GO:0004523">
    <property type="term" value="F:RNA-DNA hybrid ribonuclease activity"/>
    <property type="evidence" value="ECO:0007669"/>
    <property type="project" value="UniProtKB-UniRule"/>
</dbReference>
<evidence type="ECO:0000313" key="15">
    <source>
        <dbReference type="Proteomes" id="UP000683139"/>
    </source>
</evidence>
<comment type="similarity">
    <text evidence="3 11">Belongs to the RNase H family.</text>
</comment>
<sequence length="227" mass="24999">MAKQKYYVVWVGSQPGVYTNWIECQQQVNGFEGAKYKSFESLAAAEQAYAQGWQAHWGKSGNSKTAAVKAKTAPNSAGKAVQNSGTGSNEQDEIDYYTISVDVGTAGNPGPIEYKGVDTATGEVLFSVGPIPNGTNNIGEYLAIVHALAYIAKTGDSRNIYSDSQTAMKWVKQKAPNTNLPRNESTREIWRLVDHATQWLNTNTYATKIMKWQTDLWGEIKADYGRK</sequence>
<feature type="domain" description="RNase H type-1" evidence="13">
    <location>
        <begin position="93"/>
        <end position="227"/>
    </location>
</feature>
<dbReference type="InterPro" id="IPR009027">
    <property type="entry name" value="Ribosomal_bL9/RNase_H1_N"/>
</dbReference>
<accession>A0A920CV00</accession>
<evidence type="ECO:0000256" key="11">
    <source>
        <dbReference type="PIRNR" id="PIRNR037839"/>
    </source>
</evidence>
<comment type="catalytic activity">
    <reaction evidence="11">
        <text>Endonucleolytic cleavage to 5'-phosphomonoester.</text>
        <dbReference type="EC" id="3.1.26.4"/>
    </reaction>
</comment>
<reference evidence="14" key="1">
    <citation type="submission" date="2021-03" db="EMBL/GenBank/DDBJ databases">
        <title>Antimicrobial resistance genes in bacteria isolated from Japanese honey, and their potential for conferring macrolide and lincosamide resistance in the American foulbrood pathogen Paenibacillus larvae.</title>
        <authorList>
            <person name="Okamoto M."/>
            <person name="Kumagai M."/>
            <person name="Kanamori H."/>
            <person name="Takamatsu D."/>
        </authorList>
    </citation>
    <scope>NUCLEOTIDE SEQUENCE</scope>
    <source>
        <strain evidence="14">J40TS1</strain>
    </source>
</reference>
<evidence type="ECO:0000256" key="10">
    <source>
        <dbReference type="ARBA" id="ARBA00022842"/>
    </source>
</evidence>
<dbReference type="Pfam" id="PF01693">
    <property type="entry name" value="Cauli_VI"/>
    <property type="match status" value="1"/>
</dbReference>
<dbReference type="EMBL" id="BOSE01000006">
    <property type="protein sequence ID" value="GIP17572.1"/>
    <property type="molecule type" value="Genomic_DNA"/>
</dbReference>
<proteinExistence type="inferred from homology"/>
<gene>
    <name evidence="14" type="ORF">J40TS1_32140</name>
</gene>
<keyword evidence="6 11" id="KW-0540">Nuclease</keyword>